<keyword evidence="5" id="KW-0333">Golgi apparatus</keyword>
<proteinExistence type="inferred from homology"/>
<dbReference type="InterPro" id="IPR048361">
    <property type="entry name" value="Vps52_C"/>
</dbReference>
<reference evidence="8" key="1">
    <citation type="submission" date="2021-05" db="EMBL/GenBank/DDBJ databases">
        <title>A free-living protist that lacks canonical eukaryotic 1 DNA replication and segregation systems.</title>
        <authorList>
            <person name="Salas-Leiva D.E."/>
            <person name="Tromer E.C."/>
            <person name="Curtis B.A."/>
            <person name="Jerlstrom-Hultqvist J."/>
            <person name="Kolisko M."/>
            <person name="Yi Z."/>
            <person name="Salas-Leiva J.S."/>
            <person name="Gallot-Lavallee L."/>
            <person name="Kops G.J.P.L."/>
            <person name="Archibald J.M."/>
            <person name="Simpson A.G.B."/>
            <person name="Roger A.J."/>
        </authorList>
    </citation>
    <scope>NUCLEOTIDE SEQUENCE</scope>
    <source>
        <strain evidence="8">BICM</strain>
    </source>
</reference>
<keyword evidence="9" id="KW-1185">Reference proteome</keyword>
<gene>
    <name evidence="8" type="ORF">J8273_3235</name>
</gene>
<dbReference type="GO" id="GO:0005829">
    <property type="term" value="C:cytosol"/>
    <property type="evidence" value="ECO:0007669"/>
    <property type="project" value="GOC"/>
</dbReference>
<evidence type="ECO:0000256" key="4">
    <source>
        <dbReference type="ARBA" id="ARBA00022927"/>
    </source>
</evidence>
<keyword evidence="4" id="KW-0653">Protein transport</keyword>
<dbReference type="GO" id="GO:0032456">
    <property type="term" value="P:endocytic recycling"/>
    <property type="evidence" value="ECO:0007669"/>
    <property type="project" value="TreeGrafter"/>
</dbReference>
<dbReference type="GO" id="GO:0006896">
    <property type="term" value="P:Golgi to vacuole transport"/>
    <property type="evidence" value="ECO:0007669"/>
    <property type="project" value="TreeGrafter"/>
</dbReference>
<comment type="caution">
    <text evidence="8">The sequence shown here is derived from an EMBL/GenBank/DDBJ whole genome shotgun (WGS) entry which is preliminary data.</text>
</comment>
<keyword evidence="3" id="KW-0813">Transport</keyword>
<evidence type="ECO:0000256" key="2">
    <source>
        <dbReference type="ARBA" id="ARBA00008180"/>
    </source>
</evidence>
<accession>A0A8J6AS73</accession>
<evidence type="ECO:0000256" key="1">
    <source>
        <dbReference type="ARBA" id="ARBA00004601"/>
    </source>
</evidence>
<feature type="domain" description="Vps52 coiled-coil" evidence="6">
    <location>
        <begin position="34"/>
        <end position="179"/>
    </location>
</feature>
<sequence>MDEKLLNPQAEKVKQELLAEEESLIDVFVEQQETAESVVVELRECDEVLDKMEKSFGSFQQSITALYRDIRHLQDESSLLRVQLSNRQAVAGEIAEYVSKCELSTGTIKLLLEGSINRQYHEALGELSDRLTFLSSLDAVRAHPGALKAYSDQIDVLSIAVAKRLQSFLSRLIVSLRRAEGRADRGTDIAPHAPVLSFLHLHCAPVATLITSLYEDVMSKVYLSSFTSYLKSINPDADPVGLIGDTGTIWKRGRVGLSNIAESLSLDGRRSILTTASTRASIAPAPTLTVERAAISVVQLLGEVALTESAFDWDFFSGREPAMAGKILAKPIDAVVETVGRWMDKTTDAVGLMAALVAVHAVRSRMERHGVGVLTSAMQRLDMLGIPHFMALIDRHIASLPERLDADGGINQVTHRFGKLLASILAVNVVYPELCPHAPRKLSDAFNRCIMATQVKGKPEGRLAFLASSYYHILGELRHVDGGDVKASYANQLRSCVEAYGQLAANALCPAVFSFVASVDAVVGHDGSYSEFVKESEEAPGNISIALEKAVRAFAAQWEAGVQTMATQVAGQLCGGAEGLAFKAAFSSLNRLNARLGSLVQGSPQNLIRLTVPASKLSAAKDDILAKRGW</sequence>
<dbReference type="EMBL" id="JAHDYR010000025">
    <property type="protein sequence ID" value="KAG9393106.1"/>
    <property type="molecule type" value="Genomic_DNA"/>
</dbReference>
<dbReference type="GO" id="GO:0042147">
    <property type="term" value="P:retrograde transport, endosome to Golgi"/>
    <property type="evidence" value="ECO:0007669"/>
    <property type="project" value="TreeGrafter"/>
</dbReference>
<dbReference type="Pfam" id="PF20655">
    <property type="entry name" value="Vps52_C"/>
    <property type="match status" value="1"/>
</dbReference>
<dbReference type="Proteomes" id="UP000717585">
    <property type="component" value="Unassembled WGS sequence"/>
</dbReference>
<evidence type="ECO:0000256" key="5">
    <source>
        <dbReference type="ARBA" id="ARBA00023034"/>
    </source>
</evidence>
<evidence type="ECO:0000259" key="6">
    <source>
        <dbReference type="Pfam" id="PF04129"/>
    </source>
</evidence>
<dbReference type="PANTHER" id="PTHR14190:SF7">
    <property type="entry name" value="VACUOLAR PROTEIN SORTING-ASSOCIATED PROTEIN 52 HOMOLOG"/>
    <property type="match status" value="1"/>
</dbReference>
<dbReference type="GO" id="GO:0000938">
    <property type="term" value="C:GARP complex"/>
    <property type="evidence" value="ECO:0007669"/>
    <property type="project" value="TreeGrafter"/>
</dbReference>
<evidence type="ECO:0000313" key="9">
    <source>
        <dbReference type="Proteomes" id="UP000717585"/>
    </source>
</evidence>
<comment type="subcellular location">
    <subcellularLocation>
        <location evidence="1">Golgi apparatus</location>
        <location evidence="1">trans-Golgi network</location>
    </subcellularLocation>
</comment>
<feature type="domain" description="Vps52 C-terminal" evidence="7">
    <location>
        <begin position="216"/>
        <end position="496"/>
    </location>
</feature>
<dbReference type="OrthoDB" id="19482at2759"/>
<evidence type="ECO:0000256" key="3">
    <source>
        <dbReference type="ARBA" id="ARBA00022448"/>
    </source>
</evidence>
<comment type="similarity">
    <text evidence="2">Belongs to the VPS52 family.</text>
</comment>
<dbReference type="InterPro" id="IPR048319">
    <property type="entry name" value="Vps52_CC"/>
</dbReference>
<organism evidence="8 9">
    <name type="scientific">Carpediemonas membranifera</name>
    <dbReference type="NCBI Taxonomy" id="201153"/>
    <lineage>
        <taxon>Eukaryota</taxon>
        <taxon>Metamonada</taxon>
        <taxon>Carpediemonas-like organisms</taxon>
        <taxon>Carpediemonas</taxon>
    </lineage>
</organism>
<dbReference type="Pfam" id="PF04129">
    <property type="entry name" value="Vps52_CC"/>
    <property type="match status" value="1"/>
</dbReference>
<dbReference type="AlphaFoldDB" id="A0A8J6AS73"/>
<dbReference type="GO" id="GO:0015031">
    <property type="term" value="P:protein transport"/>
    <property type="evidence" value="ECO:0007669"/>
    <property type="project" value="UniProtKB-KW"/>
</dbReference>
<name>A0A8J6AS73_9EUKA</name>
<dbReference type="PANTHER" id="PTHR14190">
    <property type="entry name" value="SUPPRESSOR OF ACTIN MUTATIONS 2/VACUOLAR PROTEIN SORTING 52"/>
    <property type="match status" value="1"/>
</dbReference>
<protein>
    <submittedName>
        <fullName evidence="8">Vps52/Sac2</fullName>
    </submittedName>
</protein>
<dbReference type="GO" id="GO:0019905">
    <property type="term" value="F:syntaxin binding"/>
    <property type="evidence" value="ECO:0007669"/>
    <property type="project" value="TreeGrafter"/>
</dbReference>
<evidence type="ECO:0000313" key="8">
    <source>
        <dbReference type="EMBL" id="KAG9393106.1"/>
    </source>
</evidence>
<evidence type="ECO:0000259" key="7">
    <source>
        <dbReference type="Pfam" id="PF20655"/>
    </source>
</evidence>
<dbReference type="InterPro" id="IPR007258">
    <property type="entry name" value="Vps52"/>
</dbReference>